<dbReference type="InterPro" id="IPR027417">
    <property type="entry name" value="P-loop_NTPase"/>
</dbReference>
<dbReference type="Pfam" id="PF00196">
    <property type="entry name" value="GerE"/>
    <property type="match status" value="1"/>
</dbReference>
<dbReference type="GO" id="GO:0006355">
    <property type="term" value="P:regulation of DNA-templated transcription"/>
    <property type="evidence" value="ECO:0007669"/>
    <property type="project" value="InterPro"/>
</dbReference>
<dbReference type="SUPFAM" id="SSF46894">
    <property type="entry name" value="C-terminal effector domain of the bipartite response regulators"/>
    <property type="match status" value="1"/>
</dbReference>
<dbReference type="RefSeq" id="WP_092430494.1">
    <property type="nucleotide sequence ID" value="NZ_FOXM01000006.1"/>
</dbReference>
<dbReference type="InterPro" id="IPR000792">
    <property type="entry name" value="Tscrpt_reg_LuxR_C"/>
</dbReference>
<dbReference type="InterPro" id="IPR041664">
    <property type="entry name" value="AAA_16"/>
</dbReference>
<keyword evidence="6" id="KW-1185">Reference proteome</keyword>
<dbReference type="EMBL" id="FOXM01000006">
    <property type="protein sequence ID" value="SFP81294.1"/>
    <property type="molecule type" value="Genomic_DNA"/>
</dbReference>
<feature type="domain" description="HTH luxR-type" evidence="4">
    <location>
        <begin position="820"/>
        <end position="885"/>
    </location>
</feature>
<dbReference type="SUPFAM" id="SSF52540">
    <property type="entry name" value="P-loop containing nucleoside triphosphate hydrolases"/>
    <property type="match status" value="1"/>
</dbReference>
<dbReference type="InterPro" id="IPR059106">
    <property type="entry name" value="WHD_MalT"/>
</dbReference>
<dbReference type="SMART" id="SM00421">
    <property type="entry name" value="HTH_LUXR"/>
    <property type="match status" value="1"/>
</dbReference>
<evidence type="ECO:0000313" key="6">
    <source>
        <dbReference type="Proteomes" id="UP000243084"/>
    </source>
</evidence>
<dbReference type="InterPro" id="IPR016032">
    <property type="entry name" value="Sig_transdc_resp-reg_C-effctor"/>
</dbReference>
<dbReference type="PANTHER" id="PTHR44688:SF16">
    <property type="entry name" value="DNA-BINDING TRANSCRIPTIONAL ACTIVATOR DEVR_DOSR"/>
    <property type="match status" value="1"/>
</dbReference>
<dbReference type="InterPro" id="IPR019734">
    <property type="entry name" value="TPR_rpt"/>
</dbReference>
<keyword evidence="1" id="KW-0805">Transcription regulation</keyword>
<dbReference type="Pfam" id="PF17874">
    <property type="entry name" value="TPR_MalT"/>
    <property type="match status" value="1"/>
</dbReference>
<dbReference type="SMART" id="SM00028">
    <property type="entry name" value="TPR"/>
    <property type="match status" value="3"/>
</dbReference>
<evidence type="ECO:0000256" key="1">
    <source>
        <dbReference type="ARBA" id="ARBA00023015"/>
    </source>
</evidence>
<reference evidence="6" key="1">
    <citation type="submission" date="2016-10" db="EMBL/GenBank/DDBJ databases">
        <authorList>
            <person name="Varghese N."/>
            <person name="Submissions S."/>
        </authorList>
    </citation>
    <scope>NUCLEOTIDE SEQUENCE [LARGE SCALE GENOMIC DNA]</scope>
    <source>
        <strain evidence="6">JCM 18195</strain>
    </source>
</reference>
<evidence type="ECO:0000259" key="4">
    <source>
        <dbReference type="PROSITE" id="PS50043"/>
    </source>
</evidence>
<dbReference type="Gene3D" id="1.25.40.10">
    <property type="entry name" value="Tetratricopeptide repeat domain"/>
    <property type="match status" value="1"/>
</dbReference>
<dbReference type="GO" id="GO:0003677">
    <property type="term" value="F:DNA binding"/>
    <property type="evidence" value="ECO:0007669"/>
    <property type="project" value="UniProtKB-KW"/>
</dbReference>
<dbReference type="CDD" id="cd06170">
    <property type="entry name" value="LuxR_C_like"/>
    <property type="match status" value="1"/>
</dbReference>
<protein>
    <submittedName>
        <fullName evidence="5">LuxR family transcriptional regulator, maltose regulon positive regulatory protein</fullName>
    </submittedName>
</protein>
<sequence>MAMPSVNPSQLRPPVLTDKILERPRLLQHIREAASHGGRLTLLSTPLGYGKSTLLAQYAASLRTPWAWLRLSSADNQPLHLLLHLHTTLGLAVPESALGAVAEARLWHAIQQRLEQAAEGFTLILDDLHLLRSGRARAYIEQLLRFGPPGLHVLAASQGVPDLAINHLLREDRLTVLDARELALDSEETRQLASSRGIRLDANTLYQLRAGSEGWISGLLFWFAAHRKQTLQAGQPPQPRALRNVTLQAYAYVVRFLDEELLDLLPAELLTFLERTSVVQAFDPALAEELSERTDSERLIRQLQRRDLFIEQRPGERVEYRYHPVLRDVLYQHLQQRDPQLLRQLHQRAAAWLMEQRRYSEAIHQYGRAKDFNAVLATAERHTFDLLRDGQINALVALLTQVSGQSGSDHFTLAISEASIVLVTNDIRSARSCIGRLQQLLRRQGVPRHPERVRQTIAYLRTLLAFLGGNLGHGLTLASQALQRYPQRNAACSVLRFNRARCLFQLGQLSAARRDVEQALAELDTFRFSGFANIPHLLLGEIELAQGEGAAAMQRFLALEQGSPAAASRNFYELFHEVGMGLVFVQQNRLEQARQSLARAEALALGFPHSAGLVGVLHHQACLYDALGDSPKAQARWDEARRMARQFRQFGLYRRAGAWRARLAVRERDEDFLLDWLEEWHWCQRHYGEDMMPEEWLAYAWVQRHLGQPTLAGQILANLREQAEGEHNLRLQLDLWLLDATLCRDRGDQPAALARLDDALQLASRHGFGQLLHHEGRELAELFRQLLLPQVRRQAGLERPLPPREQLAPLLAGLGSDDAAQRLLEPLTRRELDVLRRMARGQNNQQLADGLFVSLSTVKTHINNLFRKLDVTDRDAALRAARELRLLD</sequence>
<accession>A0A1I5TE34</accession>
<dbReference type="PROSITE" id="PS50043">
    <property type="entry name" value="HTH_LUXR_2"/>
    <property type="match status" value="1"/>
</dbReference>
<organism evidence="5 6">
    <name type="scientific">Geopseudomonas sagittaria</name>
    <dbReference type="NCBI Taxonomy" id="1135990"/>
    <lineage>
        <taxon>Bacteria</taxon>
        <taxon>Pseudomonadati</taxon>
        <taxon>Pseudomonadota</taxon>
        <taxon>Gammaproteobacteria</taxon>
        <taxon>Pseudomonadales</taxon>
        <taxon>Pseudomonadaceae</taxon>
        <taxon>Geopseudomonas</taxon>
    </lineage>
</organism>
<evidence type="ECO:0000313" key="5">
    <source>
        <dbReference type="EMBL" id="SFP81294.1"/>
    </source>
</evidence>
<gene>
    <name evidence="5" type="ORF">SAMN05216229_10660</name>
</gene>
<evidence type="ECO:0000256" key="2">
    <source>
        <dbReference type="ARBA" id="ARBA00023125"/>
    </source>
</evidence>
<evidence type="ECO:0000256" key="3">
    <source>
        <dbReference type="ARBA" id="ARBA00023163"/>
    </source>
</evidence>
<dbReference type="Gene3D" id="1.10.10.10">
    <property type="entry name" value="Winged helix-like DNA-binding domain superfamily/Winged helix DNA-binding domain"/>
    <property type="match status" value="1"/>
</dbReference>
<dbReference type="AlphaFoldDB" id="A0A1I5TE34"/>
<proteinExistence type="predicted"/>
<keyword evidence="3" id="KW-0804">Transcription</keyword>
<keyword evidence="2" id="KW-0238">DNA-binding</keyword>
<dbReference type="SUPFAM" id="SSF48452">
    <property type="entry name" value="TPR-like"/>
    <property type="match status" value="2"/>
</dbReference>
<dbReference type="Gene3D" id="3.40.50.300">
    <property type="entry name" value="P-loop containing nucleotide triphosphate hydrolases"/>
    <property type="match status" value="1"/>
</dbReference>
<dbReference type="PANTHER" id="PTHR44688">
    <property type="entry name" value="DNA-BINDING TRANSCRIPTIONAL ACTIVATOR DEVR_DOSR"/>
    <property type="match status" value="1"/>
</dbReference>
<dbReference type="PRINTS" id="PR00038">
    <property type="entry name" value="HTHLUXR"/>
</dbReference>
<name>A0A1I5TE34_9GAMM</name>
<dbReference type="InterPro" id="IPR041617">
    <property type="entry name" value="TPR_MalT"/>
</dbReference>
<dbReference type="Proteomes" id="UP000243084">
    <property type="component" value="Unassembled WGS sequence"/>
</dbReference>
<dbReference type="InterPro" id="IPR011990">
    <property type="entry name" value="TPR-like_helical_dom_sf"/>
</dbReference>
<dbReference type="InterPro" id="IPR036388">
    <property type="entry name" value="WH-like_DNA-bd_sf"/>
</dbReference>
<dbReference type="Pfam" id="PF25873">
    <property type="entry name" value="WHD_MalT"/>
    <property type="match status" value="1"/>
</dbReference>
<dbReference type="Pfam" id="PF13191">
    <property type="entry name" value="AAA_16"/>
    <property type="match status" value="1"/>
</dbReference>
<dbReference type="OrthoDB" id="1806906at2"/>